<dbReference type="InterPro" id="IPR049945">
    <property type="entry name" value="AAA_22"/>
</dbReference>
<feature type="domain" description="HTH luxR-type" evidence="4">
    <location>
        <begin position="751"/>
        <end position="816"/>
    </location>
</feature>
<dbReference type="Gene3D" id="1.25.40.10">
    <property type="entry name" value="Tetratricopeptide repeat domain"/>
    <property type="match status" value="1"/>
</dbReference>
<dbReference type="Gene3D" id="3.40.50.300">
    <property type="entry name" value="P-loop containing nucleotide triphosphate hydrolases"/>
    <property type="match status" value="1"/>
</dbReference>
<dbReference type="GO" id="GO:0016887">
    <property type="term" value="F:ATP hydrolysis activity"/>
    <property type="evidence" value="ECO:0007669"/>
    <property type="project" value="InterPro"/>
</dbReference>
<comment type="caution">
    <text evidence="5">The sequence shown here is derived from an EMBL/GenBank/DDBJ whole genome shotgun (WGS) entry which is preliminary data.</text>
</comment>
<dbReference type="InterPro" id="IPR016032">
    <property type="entry name" value="Sig_transdc_resp-reg_C-effctor"/>
</dbReference>
<evidence type="ECO:0000313" key="5">
    <source>
        <dbReference type="EMBL" id="TFC12431.1"/>
    </source>
</evidence>
<dbReference type="PROSITE" id="PS50043">
    <property type="entry name" value="HTH_LUXR_2"/>
    <property type="match status" value="1"/>
</dbReference>
<evidence type="ECO:0000259" key="4">
    <source>
        <dbReference type="PROSITE" id="PS50043"/>
    </source>
</evidence>
<evidence type="ECO:0000256" key="3">
    <source>
        <dbReference type="ARBA" id="ARBA00023163"/>
    </source>
</evidence>
<protein>
    <submittedName>
        <fullName evidence="5">Helix-turn-helix transcriptional regulator</fullName>
    </submittedName>
</protein>
<evidence type="ECO:0000256" key="2">
    <source>
        <dbReference type="ARBA" id="ARBA00023125"/>
    </source>
</evidence>
<dbReference type="PANTHER" id="PTHR44688:SF16">
    <property type="entry name" value="DNA-BINDING TRANSCRIPTIONAL ACTIVATOR DEVR_DOSR"/>
    <property type="match status" value="1"/>
</dbReference>
<dbReference type="EMBL" id="SOFP01000062">
    <property type="protein sequence ID" value="TFC12431.1"/>
    <property type="molecule type" value="Genomic_DNA"/>
</dbReference>
<keyword evidence="3" id="KW-0804">Transcription</keyword>
<dbReference type="Pfam" id="PF13401">
    <property type="entry name" value="AAA_22"/>
    <property type="match status" value="1"/>
</dbReference>
<dbReference type="InterPro" id="IPR036388">
    <property type="entry name" value="WH-like_DNA-bd_sf"/>
</dbReference>
<dbReference type="AlphaFoldDB" id="A0A4R8WPX0"/>
<sequence>MTMPALLATKLFVPPPRSQAVGRPRLIEQLDAGIRSGRKLTLISAAAGFGKTTLLSDWVAEIRQQEPRMRVAWLSLEASDNDPVRFLGYLVAALQQADTDIGAEIPVGQQPTESTLTTLVNDIARSAHQILLVLDDFQLIEDKSIRDAVVFLLDHLPSTLHLAIASRSDPLLPVARLRARGELTELRAADLRFTPDEAAAFLGPVMGLSLSREDVASLEARTEGWIAGLQLAALSMRDRTDASAFIAAFAGSNRFVIDYLIEEVLERAPLNVREFLYQTAILDRLSGPLCEAVTGQAGGAEMLETLERSNLFVVPLDDRREWFRYHHLFADVLRVRLLAHGPEHVAALNGLASEWFENNHLPEESVRHALAAADFARAARMIEATIPSVRKSRQDATLLGWLALLTDDAISRRPVLGVFSAWASLLSGDIAAVEPKLARAERSLDAIHESKPGPELDTLPVTIALYRASVALATGDLAGIRTHASRALELTSPADHLGRGAAGGLLGLGEWATGDLEAGVAAFADAAGNLRLAGNLTDALSTTMVLADMLIPLGRLQESRRAYEAALREAAVKLGGGPPTADLHGGFAEVLIELGDLAAAEEHLAAGETLGWAAFSHEHQYRWFVSKALLRQAQGDLDSAIDLLEQAKQRYRRGFFAEARPIEAMRARILILQGRLPEAQAWADAHGLTPRGDLSYLLEYAHITLARLLIAQRDPAADELLENLRGAAEAAGREGVVGELRSLVGRPTVEAIAHREGLSERELQVLRLLATELTGPEIARELFVSINTLRTHTRHVFEKLEVNGRPAAIRRAREMGII</sequence>
<dbReference type="OrthoDB" id="134985at2"/>
<dbReference type="InterPro" id="IPR000792">
    <property type="entry name" value="Tscrpt_reg_LuxR_C"/>
</dbReference>
<dbReference type="Pfam" id="PF17874">
    <property type="entry name" value="TPR_MalT"/>
    <property type="match status" value="1"/>
</dbReference>
<dbReference type="InterPro" id="IPR059106">
    <property type="entry name" value="WHD_MalT"/>
</dbReference>
<proteinExistence type="predicted"/>
<dbReference type="GO" id="GO:0003677">
    <property type="term" value="F:DNA binding"/>
    <property type="evidence" value="ECO:0007669"/>
    <property type="project" value="UniProtKB-KW"/>
</dbReference>
<gene>
    <name evidence="5" type="ORF">E3O19_13170</name>
</gene>
<dbReference type="SUPFAM" id="SSF46894">
    <property type="entry name" value="C-terminal effector domain of the bipartite response regulators"/>
    <property type="match status" value="1"/>
</dbReference>
<dbReference type="Gene3D" id="1.10.10.10">
    <property type="entry name" value="Winged helix-like DNA-binding domain superfamily/Winged helix DNA-binding domain"/>
    <property type="match status" value="1"/>
</dbReference>
<dbReference type="SUPFAM" id="SSF52540">
    <property type="entry name" value="P-loop containing nucleoside triphosphate hydrolases"/>
    <property type="match status" value="1"/>
</dbReference>
<evidence type="ECO:0000256" key="1">
    <source>
        <dbReference type="ARBA" id="ARBA00023015"/>
    </source>
</evidence>
<name>A0A4R8WPX0_9MICO</name>
<dbReference type="SMART" id="SM00421">
    <property type="entry name" value="HTH_LUXR"/>
    <property type="match status" value="1"/>
</dbReference>
<dbReference type="Pfam" id="PF00196">
    <property type="entry name" value="GerE"/>
    <property type="match status" value="1"/>
</dbReference>
<keyword evidence="6" id="KW-1185">Reference proteome</keyword>
<dbReference type="InterPro" id="IPR041617">
    <property type="entry name" value="TPR_MalT"/>
</dbReference>
<dbReference type="CDD" id="cd06170">
    <property type="entry name" value="LuxR_C_like"/>
    <property type="match status" value="1"/>
</dbReference>
<evidence type="ECO:0000313" key="6">
    <source>
        <dbReference type="Proteomes" id="UP000298412"/>
    </source>
</evidence>
<dbReference type="SUPFAM" id="SSF48452">
    <property type="entry name" value="TPR-like"/>
    <property type="match status" value="1"/>
</dbReference>
<keyword evidence="2" id="KW-0238">DNA-binding</keyword>
<accession>A0A4R8WPX0</accession>
<dbReference type="InterPro" id="IPR027417">
    <property type="entry name" value="P-loop_NTPase"/>
</dbReference>
<dbReference type="Pfam" id="PF25873">
    <property type="entry name" value="WHD_MalT"/>
    <property type="match status" value="1"/>
</dbReference>
<dbReference type="RefSeq" id="WP_134568306.1">
    <property type="nucleotide sequence ID" value="NZ_SOFP01000062.1"/>
</dbReference>
<reference evidence="5 6" key="1">
    <citation type="submission" date="2019-03" db="EMBL/GenBank/DDBJ databases">
        <title>Genomics of glacier-inhabiting Cryobacterium strains.</title>
        <authorList>
            <person name="Liu Q."/>
            <person name="Xin Y.-H."/>
        </authorList>
    </citation>
    <scope>NUCLEOTIDE SEQUENCE [LARGE SCALE GENOMIC DNA]</scope>
    <source>
        <strain evidence="5 6">MDT1-3</strain>
    </source>
</reference>
<organism evidence="5 6">
    <name type="scientific">Cryobacterium algoritolerans</name>
    <dbReference type="NCBI Taxonomy" id="1259184"/>
    <lineage>
        <taxon>Bacteria</taxon>
        <taxon>Bacillati</taxon>
        <taxon>Actinomycetota</taxon>
        <taxon>Actinomycetes</taxon>
        <taxon>Micrococcales</taxon>
        <taxon>Microbacteriaceae</taxon>
        <taxon>Cryobacterium</taxon>
    </lineage>
</organism>
<dbReference type="GO" id="GO:0006355">
    <property type="term" value="P:regulation of DNA-templated transcription"/>
    <property type="evidence" value="ECO:0007669"/>
    <property type="project" value="InterPro"/>
</dbReference>
<dbReference type="Proteomes" id="UP000298412">
    <property type="component" value="Unassembled WGS sequence"/>
</dbReference>
<dbReference type="PANTHER" id="PTHR44688">
    <property type="entry name" value="DNA-BINDING TRANSCRIPTIONAL ACTIVATOR DEVR_DOSR"/>
    <property type="match status" value="1"/>
</dbReference>
<dbReference type="InterPro" id="IPR011990">
    <property type="entry name" value="TPR-like_helical_dom_sf"/>
</dbReference>
<keyword evidence="1" id="KW-0805">Transcription regulation</keyword>
<dbReference type="PRINTS" id="PR00038">
    <property type="entry name" value="HTHLUXR"/>
</dbReference>